<proteinExistence type="predicted"/>
<dbReference type="GO" id="GO:0016020">
    <property type="term" value="C:membrane"/>
    <property type="evidence" value="ECO:0007669"/>
    <property type="project" value="UniProtKB-SubCell"/>
</dbReference>
<name>A0A382EQG1_9ZZZZ</name>
<dbReference type="InterPro" id="IPR002372">
    <property type="entry name" value="PQQ_rpt_dom"/>
</dbReference>
<dbReference type="Pfam" id="PF13360">
    <property type="entry name" value="PQQ_2"/>
    <property type="match status" value="1"/>
</dbReference>
<dbReference type="InterPro" id="IPR045232">
    <property type="entry name" value="FAM234"/>
</dbReference>
<sequence>MGQWQGIAILMAILMILVIIPSTPPEEIENSRFVPDIPIPSDPPCPPGSDCAEVHTCSNEQTPSPLEFETNWTATGSNRMMSSPHVVELTGDGILDIVVGTGIEEEVTGSIIALDGSNGTLLWEISASGEMFASAQFAHLDGDETLDVILGGRNHQLLAVSGSDGTLIWTFDSSNDEREQWYQFYTGQFVDDQNQDGVLDWLTSNGGNPMAAPGSSRENGYLMIISGATGEILAVADTPDGRETYMSPLIYHPHPEMELEVLFGTGGETWDGGLWTTSISEIMAGDITEANRIVNPIPNVAKGVVAPPSIADMTLDGIQDIVVSTFDGRLVVIDGRNYTEIWSVDVKDYAQGGAITDAESWSSPAIGYFTDDAVPDVFAHYVIGAFP</sequence>
<evidence type="ECO:0000313" key="7">
    <source>
        <dbReference type="EMBL" id="SVB52241.1"/>
    </source>
</evidence>
<dbReference type="AlphaFoldDB" id="A0A382EQG1"/>
<dbReference type="InterPro" id="IPR011047">
    <property type="entry name" value="Quinoprotein_ADH-like_sf"/>
</dbReference>
<gene>
    <name evidence="7" type="ORF">METZ01_LOCUS205095</name>
</gene>
<dbReference type="PANTHER" id="PTHR21419:SF30">
    <property type="entry name" value="IG-LIKE DOMAIN-CONTAINING PROTEIN"/>
    <property type="match status" value="1"/>
</dbReference>
<comment type="subcellular location">
    <subcellularLocation>
        <location evidence="1">Membrane</location>
        <topology evidence="1">Single-pass membrane protein</topology>
    </subcellularLocation>
</comment>
<evidence type="ECO:0000256" key="3">
    <source>
        <dbReference type="ARBA" id="ARBA00022989"/>
    </source>
</evidence>
<evidence type="ECO:0000256" key="5">
    <source>
        <dbReference type="SAM" id="Phobius"/>
    </source>
</evidence>
<reference evidence="7" key="1">
    <citation type="submission" date="2018-05" db="EMBL/GenBank/DDBJ databases">
        <authorList>
            <person name="Lanie J.A."/>
            <person name="Ng W.-L."/>
            <person name="Kazmierczak K.M."/>
            <person name="Andrzejewski T.M."/>
            <person name="Davidsen T.M."/>
            <person name="Wayne K.J."/>
            <person name="Tettelin H."/>
            <person name="Glass J.I."/>
            <person name="Rusch D."/>
            <person name="Podicherti R."/>
            <person name="Tsui H.-C.T."/>
            <person name="Winkler M.E."/>
        </authorList>
    </citation>
    <scope>NUCLEOTIDE SEQUENCE</scope>
</reference>
<organism evidence="7">
    <name type="scientific">marine metagenome</name>
    <dbReference type="NCBI Taxonomy" id="408172"/>
    <lineage>
        <taxon>unclassified sequences</taxon>
        <taxon>metagenomes</taxon>
        <taxon>ecological metagenomes</taxon>
    </lineage>
</organism>
<evidence type="ECO:0000256" key="2">
    <source>
        <dbReference type="ARBA" id="ARBA00022692"/>
    </source>
</evidence>
<dbReference type="InterPro" id="IPR015943">
    <property type="entry name" value="WD40/YVTN_repeat-like_dom_sf"/>
</dbReference>
<dbReference type="PANTHER" id="PTHR21419">
    <property type="match status" value="1"/>
</dbReference>
<feature type="non-terminal residue" evidence="7">
    <location>
        <position position="387"/>
    </location>
</feature>
<evidence type="ECO:0000259" key="6">
    <source>
        <dbReference type="Pfam" id="PF13360"/>
    </source>
</evidence>
<dbReference type="Gene3D" id="2.130.10.10">
    <property type="entry name" value="YVTN repeat-like/Quinoprotein amine dehydrogenase"/>
    <property type="match status" value="1"/>
</dbReference>
<dbReference type="SUPFAM" id="SSF50998">
    <property type="entry name" value="Quinoprotein alcohol dehydrogenase-like"/>
    <property type="match status" value="1"/>
</dbReference>
<keyword evidence="2 5" id="KW-0812">Transmembrane</keyword>
<protein>
    <recommendedName>
        <fullName evidence="6">Pyrrolo-quinoline quinone repeat domain-containing protein</fullName>
    </recommendedName>
</protein>
<accession>A0A382EQG1</accession>
<evidence type="ECO:0000256" key="4">
    <source>
        <dbReference type="ARBA" id="ARBA00023136"/>
    </source>
</evidence>
<keyword evidence="3 5" id="KW-1133">Transmembrane helix</keyword>
<feature type="domain" description="Pyrrolo-quinoline quinone repeat" evidence="6">
    <location>
        <begin position="108"/>
        <end position="175"/>
    </location>
</feature>
<evidence type="ECO:0000256" key="1">
    <source>
        <dbReference type="ARBA" id="ARBA00004167"/>
    </source>
</evidence>
<keyword evidence="4 5" id="KW-0472">Membrane</keyword>
<dbReference type="EMBL" id="UINC01045458">
    <property type="protein sequence ID" value="SVB52241.1"/>
    <property type="molecule type" value="Genomic_DNA"/>
</dbReference>
<feature type="transmembrane region" description="Helical" evidence="5">
    <location>
        <begin position="7"/>
        <end position="24"/>
    </location>
</feature>